<reference evidence="2 3" key="1">
    <citation type="submission" date="2023-03" db="EMBL/GenBank/DDBJ databases">
        <title>Genome insight into feeding habits of ladybird beetles.</title>
        <authorList>
            <person name="Li H.-S."/>
            <person name="Huang Y.-H."/>
            <person name="Pang H."/>
        </authorList>
    </citation>
    <scope>NUCLEOTIDE SEQUENCE [LARGE SCALE GENOMIC DNA]</scope>
    <source>
        <strain evidence="2">SYSU_2023b</strain>
        <tissue evidence="2">Whole body</tissue>
    </source>
</reference>
<feature type="region of interest" description="Disordered" evidence="1">
    <location>
        <begin position="45"/>
        <end position="67"/>
    </location>
</feature>
<feature type="compositionally biased region" description="Polar residues" evidence="1">
    <location>
        <begin position="55"/>
        <end position="67"/>
    </location>
</feature>
<feature type="compositionally biased region" description="Basic and acidic residues" evidence="1">
    <location>
        <begin position="45"/>
        <end position="54"/>
    </location>
</feature>
<organism evidence="2 3">
    <name type="scientific">Henosepilachna vigintioctopunctata</name>
    <dbReference type="NCBI Taxonomy" id="420089"/>
    <lineage>
        <taxon>Eukaryota</taxon>
        <taxon>Metazoa</taxon>
        <taxon>Ecdysozoa</taxon>
        <taxon>Arthropoda</taxon>
        <taxon>Hexapoda</taxon>
        <taxon>Insecta</taxon>
        <taxon>Pterygota</taxon>
        <taxon>Neoptera</taxon>
        <taxon>Endopterygota</taxon>
        <taxon>Coleoptera</taxon>
        <taxon>Polyphaga</taxon>
        <taxon>Cucujiformia</taxon>
        <taxon>Coccinelloidea</taxon>
        <taxon>Coccinellidae</taxon>
        <taxon>Epilachninae</taxon>
        <taxon>Epilachnini</taxon>
        <taxon>Henosepilachna</taxon>
    </lineage>
</organism>
<evidence type="ECO:0000313" key="2">
    <source>
        <dbReference type="EMBL" id="KAK9879851.1"/>
    </source>
</evidence>
<protein>
    <submittedName>
        <fullName evidence="2">Uncharacterized protein</fullName>
    </submittedName>
</protein>
<dbReference type="EMBL" id="JARQZJ010000063">
    <property type="protein sequence ID" value="KAK9879851.1"/>
    <property type="molecule type" value="Genomic_DNA"/>
</dbReference>
<evidence type="ECO:0000313" key="3">
    <source>
        <dbReference type="Proteomes" id="UP001431783"/>
    </source>
</evidence>
<comment type="caution">
    <text evidence="2">The sequence shown here is derived from an EMBL/GenBank/DDBJ whole genome shotgun (WGS) entry which is preliminary data.</text>
</comment>
<evidence type="ECO:0000256" key="1">
    <source>
        <dbReference type="SAM" id="MobiDB-lite"/>
    </source>
</evidence>
<proteinExistence type="predicted"/>
<accession>A0AAW1U8C0</accession>
<dbReference type="Proteomes" id="UP001431783">
    <property type="component" value="Unassembled WGS sequence"/>
</dbReference>
<keyword evidence="3" id="KW-1185">Reference proteome</keyword>
<gene>
    <name evidence="2" type="ORF">WA026_008355</name>
</gene>
<dbReference type="AlphaFoldDB" id="A0AAW1U8C0"/>
<sequence>MDKTVKIENSTGVYEADNDAFFSSGNSNRPVEDSEMPIDLKETTEAMEKSEKDTASQSLIVPSTSSTTQIHSSEAVDVLPFKIFKPEDICQASDTENWSLIGCYDVEESGALVPLIKDQHEDVLFEEPF</sequence>
<name>A0AAW1U8C0_9CUCU</name>